<proteinExistence type="inferred from homology"/>
<dbReference type="Gene3D" id="3.90.1150.10">
    <property type="entry name" value="Aspartate Aminotransferase, domain 1"/>
    <property type="match status" value="1"/>
</dbReference>
<evidence type="ECO:0000256" key="3">
    <source>
        <dbReference type="PIRSR" id="PIRSR001434-2"/>
    </source>
</evidence>
<evidence type="ECO:0008006" key="6">
    <source>
        <dbReference type="Google" id="ProtNLM"/>
    </source>
</evidence>
<dbReference type="SUPFAM" id="SSF53383">
    <property type="entry name" value="PLP-dependent transferases"/>
    <property type="match status" value="1"/>
</dbReference>
<evidence type="ECO:0000256" key="1">
    <source>
        <dbReference type="ARBA" id="ARBA00001933"/>
    </source>
</evidence>
<evidence type="ECO:0000256" key="4">
    <source>
        <dbReference type="RuleBase" id="RU362118"/>
    </source>
</evidence>
<dbReference type="AlphaFoldDB" id="L7VYB9"/>
<dbReference type="FunFam" id="3.40.640.10:FF:000046">
    <property type="entry name" value="Cystathionine gamma-lyase"/>
    <property type="match status" value="1"/>
</dbReference>
<comment type="similarity">
    <text evidence="4">Belongs to the trans-sulfuration enzymes family.</text>
</comment>
<dbReference type="PANTHER" id="PTHR11808">
    <property type="entry name" value="TRANS-SULFURATION ENZYME FAMILY MEMBER"/>
    <property type="match status" value="1"/>
</dbReference>
<comment type="cofactor">
    <cofactor evidence="1 4">
        <name>pyridoxal 5'-phosphate</name>
        <dbReference type="ChEBI" id="CHEBI:597326"/>
    </cofactor>
</comment>
<dbReference type="EMBL" id="JX649864">
    <property type="protein sequence ID" value="AGC71170.1"/>
    <property type="molecule type" value="Genomic_DNA"/>
</dbReference>
<dbReference type="GO" id="GO:0005737">
    <property type="term" value="C:cytoplasm"/>
    <property type="evidence" value="ECO:0007669"/>
    <property type="project" value="TreeGrafter"/>
</dbReference>
<dbReference type="InterPro" id="IPR000277">
    <property type="entry name" value="Cys/Met-Metab_PyrdxlP-dep_enz"/>
</dbReference>
<evidence type="ECO:0000313" key="5">
    <source>
        <dbReference type="EMBL" id="AGC71170.1"/>
    </source>
</evidence>
<dbReference type="PROSITE" id="PS00868">
    <property type="entry name" value="CYS_MET_METAB_PP"/>
    <property type="match status" value="1"/>
</dbReference>
<dbReference type="GO" id="GO:0030170">
    <property type="term" value="F:pyridoxal phosphate binding"/>
    <property type="evidence" value="ECO:0007669"/>
    <property type="project" value="InterPro"/>
</dbReference>
<dbReference type="PIRSF" id="PIRSF001434">
    <property type="entry name" value="CGS"/>
    <property type="match status" value="1"/>
</dbReference>
<dbReference type="InterPro" id="IPR015422">
    <property type="entry name" value="PyrdxlP-dep_Trfase_small"/>
</dbReference>
<dbReference type="GO" id="GO:0019346">
    <property type="term" value="P:transsulfuration"/>
    <property type="evidence" value="ECO:0007669"/>
    <property type="project" value="InterPro"/>
</dbReference>
<dbReference type="Pfam" id="PF01053">
    <property type="entry name" value="Cys_Met_Meta_PP"/>
    <property type="match status" value="1"/>
</dbReference>
<dbReference type="Gene3D" id="3.40.640.10">
    <property type="entry name" value="Type I PLP-dependent aspartate aminotransferase-like (Major domain)"/>
    <property type="match status" value="1"/>
</dbReference>
<organism evidence="5">
    <name type="scientific">uncultured bacterium A1Q1_fos_600</name>
    <dbReference type="NCBI Taxonomy" id="1256587"/>
    <lineage>
        <taxon>Bacteria</taxon>
        <taxon>environmental samples</taxon>
    </lineage>
</organism>
<dbReference type="PANTHER" id="PTHR11808:SF80">
    <property type="entry name" value="CYSTATHIONINE GAMMA-LYASE"/>
    <property type="match status" value="1"/>
</dbReference>
<dbReference type="InterPro" id="IPR015421">
    <property type="entry name" value="PyrdxlP-dep_Trfase_major"/>
</dbReference>
<accession>L7VYB9</accession>
<name>L7VYB9_9BACT</name>
<evidence type="ECO:0000256" key="2">
    <source>
        <dbReference type="ARBA" id="ARBA00022898"/>
    </source>
</evidence>
<keyword evidence="2 3" id="KW-0663">Pyridoxal phosphate</keyword>
<dbReference type="InterPro" id="IPR054542">
    <property type="entry name" value="Cys_met_metab_PP"/>
</dbReference>
<feature type="modified residue" description="N6-(pyridoxal phosphate)lysine" evidence="3">
    <location>
        <position position="204"/>
    </location>
</feature>
<dbReference type="InterPro" id="IPR015424">
    <property type="entry name" value="PyrdxlP-dep_Trfase"/>
</dbReference>
<dbReference type="GO" id="GO:0016846">
    <property type="term" value="F:carbon-sulfur lyase activity"/>
    <property type="evidence" value="ECO:0007669"/>
    <property type="project" value="TreeGrafter"/>
</dbReference>
<sequence length="387" mass="41531">MDLSWIINHLGEERERYFDAVIPPIVQSAIFAHPDIATMRARLADEFNAHVYTRGQNPTVEIVAKKVAALEGAERALMFGSGAAAIAAGVLANVRAGDEVICVEKPYFWTGQLVRKLLPQFGLRGVFVDARDTAAIEAAITPATRMIVLESPNSLTFEQQDLAAIAAIAKARGIVTLVDNSYATPLGQSPIALGIDLVAHSATKYLNGHSDVVAGALCGSDTMMRKVFDGPYMTLGAILSPFDAWLLLRGLRTLPVRLERIAATTANVLTHLATHPKVRHIHAPVAPHSSQPGLSAVQLHHASGLFSIELEVPDIAAIDRFCDALQRFLMAASWGGYESLVFPVAGVRDWGSLKTAASVPVNLVRFSIGLEEPDVLIADLERGLAAI</sequence>
<protein>
    <recommendedName>
        <fullName evidence="6">Cystathionine gamma-synthase</fullName>
    </recommendedName>
</protein>
<reference evidence="5" key="1">
    <citation type="submission" date="2012-09" db="EMBL/GenBank/DDBJ databases">
        <title>Metagenomic Characterization of a Microbial Community in Wastewater Detects High Levels of Antibiotic Resistance.</title>
        <authorList>
            <person name="Abrams M."/>
            <person name="Caldwell A."/>
            <person name="Vandaei E."/>
            <person name="Lee W."/>
            <person name="Perrott J."/>
            <person name="Khan S.Y."/>
            <person name="Ta J."/>
            <person name="Romero D."/>
            <person name="Nguyen V."/>
            <person name="Pourmand N."/>
            <person name="Ouverney C.C."/>
        </authorList>
    </citation>
    <scope>NUCLEOTIDE SEQUENCE</scope>
</reference>